<feature type="chain" id="PRO_5019833956" description="FAD-binding PCMH-type domain-containing protein" evidence="9">
    <location>
        <begin position="26"/>
        <end position="1205"/>
    </location>
</feature>
<dbReference type="Pfam" id="PF00933">
    <property type="entry name" value="Glyco_hydro_3"/>
    <property type="match status" value="1"/>
</dbReference>
<evidence type="ECO:0000313" key="14">
    <source>
        <dbReference type="Proteomes" id="UP000595140"/>
    </source>
</evidence>
<evidence type="ECO:0000256" key="7">
    <source>
        <dbReference type="ARBA" id="ARBA00023295"/>
    </source>
</evidence>
<sequence>MEAFSSLFFFFFFFPLIATFSTGSAQKEPTFACDVDKVPAYRNFTFCDGSLDVKTRVDDLLKRLSLREKISFLVTEASSVTRLGIPKYQWWSEGLHGVDLIKLPGYTSLVPGSTSFPAPILTAASFNVTLFHSIAKAAAPVFSGEAVRRLHDYSGGPSTRRWWLLNPAAADPQRGLTARERRRFSSNQRRRLRTATIQDLLSMAAATPPSGGGSFCRYSCVRRSIANRGRDLGARRRKHTAATSAIFLAPVQDPAANSTATGKSATRVTTNGPGLQIKPKPPQTQHDDGDNNGKLKIAGCCKHYTAYDLDNWNGISRYTFNAVLPPDMIYEVTKQDMEDTFQPPFESCVRDAKAASVMCSYNQVNGKPICGDPDLLAGVVRGKWNLNGYIVTDCDSLYKIFNDQHYTKTPEETVALGLKAGVDINCDFFWLTTLKLQSTKDLPKDVCSQNNQDLAEEAARQGIVLLKNSPGSLPLLATSIKSLGVIGPNANATKSMLGDYAGIPCRYTSPLQGLTRFVPTVYTPGCKDVYCETPSINEAKKITSSVDAVVLIMGSDFLIENEGLDRINITLPGKQSTLVSEVSKVSKGPVILVILSGGGMDVSFAIDNPAITSILWAGFPGESGGIAIAEVIFGSHNPSGKLPVTWYPQSYVEGVPMTDMRMRPDPMSRYPGRPGRTYRFYKGPTVFDFGHGLSYTNFTHTIVFGPPVTIHLCPKENHSCNAFECDPIAVHDSSFYLHVKIKNAGERVSLIDTIRIIGAFIMSSEVITSADFWDFQQQIDRQLLAHTTTMQTLKHIMEQLQHNFGELFSRLEKTPAAGFTLPRTGGGSGSDPVPLMSKLKLEMPKTDGTDPLGWLFKAHEYFVFYGVTEDARLPVVSLMLEGPALDWFRWRQRNALVSSWSDFLSQFKLRFNPLSYVDYFGLLSKVHQTGSVLEYQQAFKKILVNVTRVAEPNLQSLFHAGLKSHLQHEIMLLKPSSLSASFALARELEVKYTAWTSAMPPRREGFRDQAGYKTQTPPPNMPLLPSPVATLLVHSATLRTCLARKFKNDSGFSKEYFTQENSSYVPILEELAQNKRFLNAGFPKPWAIITPKDKYEVQAIILCAKRHGIQIRIRSGGHVYEGDNNGTAVSNSFKGLCLGRGDKVFAIIQEEFPELELERKNSIEMSWIELVVHFAGFPIGTPLDHALLTSVITDSSTPYALCISS</sequence>
<dbReference type="InterPro" id="IPR005162">
    <property type="entry name" value="Retrotrans_gag_dom"/>
</dbReference>
<feature type="signal peptide" evidence="9">
    <location>
        <begin position="1"/>
        <end position="25"/>
    </location>
</feature>
<dbReference type="EMBL" id="OOIL02004368">
    <property type="protein sequence ID" value="VFQ91405.1"/>
    <property type="molecule type" value="Genomic_DNA"/>
</dbReference>
<feature type="domain" description="Glycoside hydrolase family 3 C-terminal" evidence="11">
    <location>
        <begin position="463"/>
        <end position="695"/>
    </location>
</feature>
<dbReference type="Proteomes" id="UP000595140">
    <property type="component" value="Unassembled WGS sequence"/>
</dbReference>
<evidence type="ECO:0000256" key="3">
    <source>
        <dbReference type="ARBA" id="ARBA00022729"/>
    </source>
</evidence>
<keyword evidence="6" id="KW-0560">Oxidoreductase</keyword>
<dbReference type="Gene3D" id="3.40.50.1700">
    <property type="entry name" value="Glycoside hydrolase family 3 C-terminal domain"/>
    <property type="match status" value="1"/>
</dbReference>
<proteinExistence type="inferred from homology"/>
<dbReference type="PANTHER" id="PTHR42721">
    <property type="entry name" value="SUGAR HYDROLASE-RELATED"/>
    <property type="match status" value="1"/>
</dbReference>
<gene>
    <name evidence="13" type="ORF">CCAM_LOCUS33181</name>
</gene>
<dbReference type="InterPro" id="IPR036962">
    <property type="entry name" value="Glyco_hydro_3_N_sf"/>
</dbReference>
<dbReference type="InterPro" id="IPR036318">
    <property type="entry name" value="FAD-bd_PCMH-like_sf"/>
</dbReference>
<keyword evidence="4" id="KW-0378">Hydrolase</keyword>
<evidence type="ECO:0000259" key="11">
    <source>
        <dbReference type="Pfam" id="PF01915"/>
    </source>
</evidence>
<feature type="region of interest" description="Disordered" evidence="8">
    <location>
        <begin position="256"/>
        <end position="291"/>
    </location>
</feature>
<dbReference type="InterPro" id="IPR006093">
    <property type="entry name" value="Oxy_OxRdtase_FAD_BS"/>
</dbReference>
<dbReference type="OrthoDB" id="1298874at2759"/>
<dbReference type="GO" id="GO:0048046">
    <property type="term" value="C:apoplast"/>
    <property type="evidence" value="ECO:0007669"/>
    <property type="project" value="TreeGrafter"/>
</dbReference>
<evidence type="ECO:0000259" key="12">
    <source>
        <dbReference type="Pfam" id="PF03732"/>
    </source>
</evidence>
<dbReference type="PROSITE" id="PS00862">
    <property type="entry name" value="OX2_COVAL_FAD"/>
    <property type="match status" value="1"/>
</dbReference>
<evidence type="ECO:0000259" key="10">
    <source>
        <dbReference type="Pfam" id="PF00933"/>
    </source>
</evidence>
<evidence type="ECO:0000256" key="2">
    <source>
        <dbReference type="ARBA" id="ARBA00022630"/>
    </source>
</evidence>
<dbReference type="SUPFAM" id="SSF51445">
    <property type="entry name" value="(Trans)glycosidases"/>
    <property type="match status" value="2"/>
</dbReference>
<keyword evidence="3 9" id="KW-0732">Signal</keyword>
<dbReference type="InterPro" id="IPR044993">
    <property type="entry name" value="BXL"/>
</dbReference>
<protein>
    <recommendedName>
        <fullName evidence="15">FAD-binding PCMH-type domain-containing protein</fullName>
    </recommendedName>
</protein>
<evidence type="ECO:0000256" key="4">
    <source>
        <dbReference type="ARBA" id="ARBA00022801"/>
    </source>
</evidence>
<dbReference type="InterPro" id="IPR016167">
    <property type="entry name" value="FAD-bd_PCMH_sub1"/>
</dbReference>
<dbReference type="Gene3D" id="3.30.43.10">
    <property type="entry name" value="Uridine Diphospho-n-acetylenolpyruvylglucosamine Reductase, domain 2"/>
    <property type="match status" value="1"/>
</dbReference>
<dbReference type="SUPFAM" id="SSF52279">
    <property type="entry name" value="Beta-D-glucan exohydrolase, C-terminal domain"/>
    <property type="match status" value="1"/>
</dbReference>
<dbReference type="GO" id="GO:0046556">
    <property type="term" value="F:alpha-L-arabinofuranosidase activity"/>
    <property type="evidence" value="ECO:0007669"/>
    <property type="project" value="TreeGrafter"/>
</dbReference>
<dbReference type="Pfam" id="PF01915">
    <property type="entry name" value="Glyco_hydro_3_C"/>
    <property type="match status" value="1"/>
</dbReference>
<evidence type="ECO:0008006" key="15">
    <source>
        <dbReference type="Google" id="ProtNLM"/>
    </source>
</evidence>
<name>A0A484MR98_9ASTE</name>
<dbReference type="GO" id="GO:0045493">
    <property type="term" value="P:xylan catabolic process"/>
    <property type="evidence" value="ECO:0007669"/>
    <property type="project" value="InterPro"/>
</dbReference>
<keyword evidence="5" id="KW-0274">FAD</keyword>
<feature type="domain" description="Retrotransposon gag" evidence="12">
    <location>
        <begin position="876"/>
        <end position="963"/>
    </location>
</feature>
<keyword evidence="2" id="KW-0285">Flavoprotein</keyword>
<evidence type="ECO:0000256" key="8">
    <source>
        <dbReference type="SAM" id="MobiDB-lite"/>
    </source>
</evidence>
<dbReference type="GO" id="GO:0050660">
    <property type="term" value="F:flavin adenine dinucleotide binding"/>
    <property type="evidence" value="ECO:0007669"/>
    <property type="project" value="InterPro"/>
</dbReference>
<keyword evidence="7" id="KW-0326">Glycosidase</keyword>
<feature type="compositionally biased region" description="Polar residues" evidence="8">
    <location>
        <begin position="256"/>
        <end position="273"/>
    </location>
</feature>
<feature type="domain" description="Glycoside hydrolase family 3 N-terminal" evidence="10">
    <location>
        <begin position="332"/>
        <end position="425"/>
    </location>
</feature>
<evidence type="ECO:0000256" key="6">
    <source>
        <dbReference type="ARBA" id="ARBA00023002"/>
    </source>
</evidence>
<accession>A0A484MR98</accession>
<evidence type="ECO:0000313" key="13">
    <source>
        <dbReference type="EMBL" id="VFQ91405.1"/>
    </source>
</evidence>
<reference evidence="13 14" key="1">
    <citation type="submission" date="2018-04" db="EMBL/GenBank/DDBJ databases">
        <authorList>
            <person name="Vogel A."/>
        </authorList>
    </citation>
    <scope>NUCLEOTIDE SEQUENCE [LARGE SCALE GENOMIC DNA]</scope>
</reference>
<comment type="similarity">
    <text evidence="1">Belongs to the oxygen-dependent FAD-linked oxidoreductase family.</text>
</comment>
<dbReference type="InterPro" id="IPR017853">
    <property type="entry name" value="GH"/>
</dbReference>
<keyword evidence="14" id="KW-1185">Reference proteome</keyword>
<dbReference type="GO" id="GO:0009044">
    <property type="term" value="F:xylan 1,4-beta-xylosidase activity"/>
    <property type="evidence" value="ECO:0007669"/>
    <property type="project" value="InterPro"/>
</dbReference>
<evidence type="ECO:0000256" key="1">
    <source>
        <dbReference type="ARBA" id="ARBA00005466"/>
    </source>
</evidence>
<dbReference type="InterPro" id="IPR036881">
    <property type="entry name" value="Glyco_hydro_3_C_sf"/>
</dbReference>
<dbReference type="SUPFAM" id="SSF56176">
    <property type="entry name" value="FAD-binding/transporter-associated domain-like"/>
    <property type="match status" value="1"/>
</dbReference>
<dbReference type="Gene3D" id="3.20.20.300">
    <property type="entry name" value="Glycoside hydrolase, family 3, N-terminal domain"/>
    <property type="match status" value="2"/>
</dbReference>
<dbReference type="InterPro" id="IPR001764">
    <property type="entry name" value="Glyco_hydro_3_N"/>
</dbReference>
<dbReference type="AlphaFoldDB" id="A0A484MR98"/>
<dbReference type="GO" id="GO:0031222">
    <property type="term" value="P:arabinan catabolic process"/>
    <property type="evidence" value="ECO:0007669"/>
    <property type="project" value="TreeGrafter"/>
</dbReference>
<dbReference type="PANTHER" id="PTHR42721:SF14">
    <property type="entry name" value="BETA-D-XYLOSIDASE 4-RELATED"/>
    <property type="match status" value="1"/>
</dbReference>
<evidence type="ECO:0000256" key="9">
    <source>
        <dbReference type="SAM" id="SignalP"/>
    </source>
</evidence>
<organism evidence="13 14">
    <name type="scientific">Cuscuta campestris</name>
    <dbReference type="NCBI Taxonomy" id="132261"/>
    <lineage>
        <taxon>Eukaryota</taxon>
        <taxon>Viridiplantae</taxon>
        <taxon>Streptophyta</taxon>
        <taxon>Embryophyta</taxon>
        <taxon>Tracheophyta</taxon>
        <taxon>Spermatophyta</taxon>
        <taxon>Magnoliopsida</taxon>
        <taxon>eudicotyledons</taxon>
        <taxon>Gunneridae</taxon>
        <taxon>Pentapetalae</taxon>
        <taxon>asterids</taxon>
        <taxon>lamiids</taxon>
        <taxon>Solanales</taxon>
        <taxon>Convolvulaceae</taxon>
        <taxon>Cuscuteae</taxon>
        <taxon>Cuscuta</taxon>
        <taxon>Cuscuta subgen. Grammica</taxon>
        <taxon>Cuscuta sect. Cleistogrammica</taxon>
    </lineage>
</organism>
<dbReference type="FunFam" id="3.40.50.1700:FF:000001">
    <property type="entry name" value="probable beta-D-xylosidase 2"/>
    <property type="match status" value="1"/>
</dbReference>
<evidence type="ECO:0000256" key="5">
    <source>
        <dbReference type="ARBA" id="ARBA00022827"/>
    </source>
</evidence>
<dbReference type="GO" id="GO:0016491">
    <property type="term" value="F:oxidoreductase activity"/>
    <property type="evidence" value="ECO:0007669"/>
    <property type="project" value="UniProtKB-KW"/>
</dbReference>
<dbReference type="InterPro" id="IPR002772">
    <property type="entry name" value="Glyco_hydro_3_C"/>
</dbReference>
<dbReference type="Pfam" id="PF03732">
    <property type="entry name" value="Retrotrans_gag"/>
    <property type="match status" value="1"/>
</dbReference>